<dbReference type="PANTHER" id="PTHR11247">
    <property type="entry name" value="PALMITOYL-PROTEIN THIOESTERASE/DOLICHYLDIPHOSPHATASE 1"/>
    <property type="match status" value="1"/>
</dbReference>
<keyword evidence="11" id="KW-1185">Reference proteome</keyword>
<dbReference type="GO" id="GO:0006898">
    <property type="term" value="P:receptor-mediated endocytosis"/>
    <property type="evidence" value="ECO:0007669"/>
    <property type="project" value="TreeGrafter"/>
</dbReference>
<keyword evidence="7" id="KW-0325">Glycoprotein</keyword>
<dbReference type="SUPFAM" id="SSF53474">
    <property type="entry name" value="alpha/beta-Hydrolases"/>
    <property type="match status" value="1"/>
</dbReference>
<protein>
    <recommendedName>
        <fullName evidence="3">Palmitoyl-protein thioesterase 1</fullName>
        <ecNumber evidence="2">3.1.2.22</ecNumber>
    </recommendedName>
    <alternativeName>
        <fullName evidence="8">Palmitoyl-protein hydrolase 1</fullName>
    </alternativeName>
</protein>
<feature type="chain" id="PRO_5043923483" description="Palmitoyl-protein thioesterase 1" evidence="9">
    <location>
        <begin position="21"/>
        <end position="276"/>
    </location>
</feature>
<evidence type="ECO:0000256" key="3">
    <source>
        <dbReference type="ARBA" id="ARBA00014212"/>
    </source>
</evidence>
<keyword evidence="6" id="KW-1015">Disulfide bond</keyword>
<organism evidence="10 11">
    <name type="scientific">Popillia japonica</name>
    <name type="common">Japanese beetle</name>
    <dbReference type="NCBI Taxonomy" id="7064"/>
    <lineage>
        <taxon>Eukaryota</taxon>
        <taxon>Metazoa</taxon>
        <taxon>Ecdysozoa</taxon>
        <taxon>Arthropoda</taxon>
        <taxon>Hexapoda</taxon>
        <taxon>Insecta</taxon>
        <taxon>Pterygota</taxon>
        <taxon>Neoptera</taxon>
        <taxon>Endopterygota</taxon>
        <taxon>Coleoptera</taxon>
        <taxon>Polyphaga</taxon>
        <taxon>Scarabaeiformia</taxon>
        <taxon>Scarabaeidae</taxon>
        <taxon>Rutelinae</taxon>
        <taxon>Popillia</taxon>
    </lineage>
</organism>
<comment type="similarity">
    <text evidence="1">Belongs to the palmitoyl-protein thioesterase family.</text>
</comment>
<dbReference type="EC" id="3.1.2.22" evidence="2"/>
<evidence type="ECO:0000256" key="8">
    <source>
        <dbReference type="ARBA" id="ARBA00031934"/>
    </source>
</evidence>
<evidence type="ECO:0000256" key="1">
    <source>
        <dbReference type="ARBA" id="ARBA00010758"/>
    </source>
</evidence>
<dbReference type="Proteomes" id="UP001458880">
    <property type="component" value="Unassembled WGS sequence"/>
</dbReference>
<dbReference type="AlphaFoldDB" id="A0AAW1IWG3"/>
<evidence type="ECO:0000256" key="6">
    <source>
        <dbReference type="ARBA" id="ARBA00023157"/>
    </source>
</evidence>
<evidence type="ECO:0000256" key="9">
    <source>
        <dbReference type="SAM" id="SignalP"/>
    </source>
</evidence>
<keyword evidence="5" id="KW-0378">Hydrolase</keyword>
<dbReference type="PRINTS" id="PR00414">
    <property type="entry name" value="PPTHIESTRASE"/>
</dbReference>
<reference evidence="10 11" key="1">
    <citation type="journal article" date="2024" name="BMC Genomics">
        <title>De novo assembly and annotation of Popillia japonica's genome with initial clues to its potential as an invasive pest.</title>
        <authorList>
            <person name="Cucini C."/>
            <person name="Boschi S."/>
            <person name="Funari R."/>
            <person name="Cardaioli E."/>
            <person name="Iannotti N."/>
            <person name="Marturano G."/>
            <person name="Paoli F."/>
            <person name="Bruttini M."/>
            <person name="Carapelli A."/>
            <person name="Frati F."/>
            <person name="Nardi F."/>
        </authorList>
    </citation>
    <scope>NUCLEOTIDE SEQUENCE [LARGE SCALE GENOMIC DNA]</scope>
    <source>
        <strain evidence="10">DMR45628</strain>
    </source>
</reference>
<dbReference type="GO" id="GO:0005764">
    <property type="term" value="C:lysosome"/>
    <property type="evidence" value="ECO:0007669"/>
    <property type="project" value="TreeGrafter"/>
</dbReference>
<dbReference type="EMBL" id="JASPKY010000512">
    <property type="protein sequence ID" value="KAK9694464.1"/>
    <property type="molecule type" value="Genomic_DNA"/>
</dbReference>
<evidence type="ECO:0000313" key="10">
    <source>
        <dbReference type="EMBL" id="KAK9694464.1"/>
    </source>
</evidence>
<sequence length="276" mass="30721">MNPQLHTVVLILLSCSSSFARLEGNGTYTPIVLWHGMGDSCCSSLSLGSFAKALAQTLSGVYILSLQIGDSVIADVTNGFFLHPNKQVAMACDIIAADKHLANGFNAIGFSQGSQFLRALVQRCKAAKVKNLISIGGQHQGVYGLPSCPSVSYIACDGLRKILNYAAYMSWVQNFLVQATYWHDPINEHDYIQGSNPIKQENDTMVQPIASEWFGFYKPGQSKEVIPLNKSALYINDRLGLRRMDSQRKLHFLSVPGNHLQFDWNWFKENIIEKFL</sequence>
<evidence type="ECO:0000256" key="2">
    <source>
        <dbReference type="ARBA" id="ARBA00012423"/>
    </source>
</evidence>
<dbReference type="InterPro" id="IPR029058">
    <property type="entry name" value="AB_hydrolase_fold"/>
</dbReference>
<evidence type="ECO:0000313" key="11">
    <source>
        <dbReference type="Proteomes" id="UP001458880"/>
    </source>
</evidence>
<dbReference type="Gene3D" id="3.40.50.1820">
    <property type="entry name" value="alpha/beta hydrolase"/>
    <property type="match status" value="1"/>
</dbReference>
<proteinExistence type="inferred from homology"/>
<evidence type="ECO:0000256" key="5">
    <source>
        <dbReference type="ARBA" id="ARBA00022801"/>
    </source>
</evidence>
<keyword evidence="4 9" id="KW-0732">Signal</keyword>
<name>A0AAW1IWG3_POPJA</name>
<gene>
    <name evidence="10" type="ORF">QE152_g33542</name>
</gene>
<comment type="caution">
    <text evidence="10">The sequence shown here is derived from an EMBL/GenBank/DDBJ whole genome shotgun (WGS) entry which is preliminary data.</text>
</comment>
<dbReference type="Pfam" id="PF02089">
    <property type="entry name" value="Palm_thioest"/>
    <property type="match status" value="2"/>
</dbReference>
<accession>A0AAW1IWG3</accession>
<dbReference type="PANTHER" id="PTHR11247:SF8">
    <property type="entry name" value="PALMITOYL-PROTEIN THIOESTERASE 1"/>
    <property type="match status" value="1"/>
</dbReference>
<evidence type="ECO:0000256" key="7">
    <source>
        <dbReference type="ARBA" id="ARBA00023180"/>
    </source>
</evidence>
<evidence type="ECO:0000256" key="4">
    <source>
        <dbReference type="ARBA" id="ARBA00022729"/>
    </source>
</evidence>
<dbReference type="InterPro" id="IPR002472">
    <property type="entry name" value="Palm_thioest"/>
</dbReference>
<dbReference type="GO" id="GO:0008474">
    <property type="term" value="F:palmitoyl-(protein) hydrolase activity"/>
    <property type="evidence" value="ECO:0007669"/>
    <property type="project" value="UniProtKB-EC"/>
</dbReference>
<feature type="signal peptide" evidence="9">
    <location>
        <begin position="1"/>
        <end position="20"/>
    </location>
</feature>